<dbReference type="Proteomes" id="UP000245629">
    <property type="component" value="Chromosome 2"/>
</dbReference>
<evidence type="ECO:0000313" key="3">
    <source>
        <dbReference type="Proteomes" id="UP000245629"/>
    </source>
</evidence>
<keyword evidence="1" id="KW-0812">Transmembrane</keyword>
<keyword evidence="1" id="KW-1133">Transmembrane helix</keyword>
<proteinExistence type="predicted"/>
<keyword evidence="3" id="KW-1185">Reference proteome</keyword>
<name>A0A2S2CQG5_9PROT</name>
<evidence type="ECO:0000313" key="2">
    <source>
        <dbReference type="EMBL" id="AWK86708.1"/>
    </source>
</evidence>
<organism evidence="2 3">
    <name type="scientific">Azospirillum thermophilum</name>
    <dbReference type="NCBI Taxonomy" id="2202148"/>
    <lineage>
        <taxon>Bacteria</taxon>
        <taxon>Pseudomonadati</taxon>
        <taxon>Pseudomonadota</taxon>
        <taxon>Alphaproteobacteria</taxon>
        <taxon>Rhodospirillales</taxon>
        <taxon>Azospirillaceae</taxon>
        <taxon>Azospirillum</taxon>
    </lineage>
</organism>
<sequence>MAGGFVASVLGAVVLAALTLHLLTQMAGHLSFQDPVGTLAAMGGMAVVLLLLLPFTALCARRAHSVWVRGSEPR</sequence>
<gene>
    <name evidence="2" type="ORF">DEW08_11070</name>
</gene>
<dbReference type="KEGG" id="azz:DEW08_11070"/>
<dbReference type="AlphaFoldDB" id="A0A2S2CQG5"/>
<protein>
    <submittedName>
        <fullName evidence="2">Uncharacterized protein</fullName>
    </submittedName>
</protein>
<keyword evidence="1" id="KW-0472">Membrane</keyword>
<reference evidence="3" key="1">
    <citation type="submission" date="2018-05" db="EMBL/GenBank/DDBJ databases">
        <title>Azospirillum thermophila sp. nov., a novel isolated from hot spring.</title>
        <authorList>
            <person name="Zhao Z."/>
        </authorList>
    </citation>
    <scope>NUCLEOTIDE SEQUENCE [LARGE SCALE GENOMIC DNA]</scope>
    <source>
        <strain evidence="3">CFH 70021</strain>
    </source>
</reference>
<feature type="transmembrane region" description="Helical" evidence="1">
    <location>
        <begin position="40"/>
        <end position="60"/>
    </location>
</feature>
<dbReference type="EMBL" id="CP029353">
    <property type="protein sequence ID" value="AWK86708.1"/>
    <property type="molecule type" value="Genomic_DNA"/>
</dbReference>
<evidence type="ECO:0000256" key="1">
    <source>
        <dbReference type="SAM" id="Phobius"/>
    </source>
</evidence>
<accession>A0A2S2CQG5</accession>